<evidence type="ECO:0000259" key="3">
    <source>
        <dbReference type="Pfam" id="PF14905"/>
    </source>
</evidence>
<gene>
    <name evidence="4" type="ORF">KCG49_02075</name>
</gene>
<dbReference type="Pfam" id="PF13715">
    <property type="entry name" value="CarbopepD_reg_2"/>
    <property type="match status" value="1"/>
</dbReference>
<accession>A0A9X1F5X5</accession>
<feature type="domain" description="TonB-dependent receptor plug" evidence="2">
    <location>
        <begin position="150"/>
        <end position="226"/>
    </location>
</feature>
<evidence type="ECO:0000313" key="4">
    <source>
        <dbReference type="EMBL" id="MBV7267976.1"/>
    </source>
</evidence>
<feature type="signal peptide" evidence="1">
    <location>
        <begin position="1"/>
        <end position="17"/>
    </location>
</feature>
<comment type="caution">
    <text evidence="4">The sequence shown here is derived from an EMBL/GenBank/DDBJ whole genome shotgun (WGS) entry which is preliminary data.</text>
</comment>
<dbReference type="PANTHER" id="PTHR40980:SF4">
    <property type="entry name" value="TONB-DEPENDENT RECEPTOR-LIKE BETA-BARREL DOMAIN-CONTAINING PROTEIN"/>
    <property type="match status" value="1"/>
</dbReference>
<dbReference type="InterPro" id="IPR012910">
    <property type="entry name" value="Plug_dom"/>
</dbReference>
<evidence type="ECO:0000313" key="5">
    <source>
        <dbReference type="Proteomes" id="UP001138894"/>
    </source>
</evidence>
<feature type="chain" id="PRO_5040889590" evidence="1">
    <location>
        <begin position="18"/>
        <end position="824"/>
    </location>
</feature>
<keyword evidence="1" id="KW-0732">Signal</keyword>
<evidence type="ECO:0000259" key="2">
    <source>
        <dbReference type="Pfam" id="PF07715"/>
    </source>
</evidence>
<protein>
    <submittedName>
        <fullName evidence="4">TonB-dependent receptor</fullName>
    </submittedName>
</protein>
<sequence length="824" mass="93285">MKHFFAMLIMISSIVIGAQPNSNSEIKNGSITGRVLDAELNEPLPYVNIIVKDAKGKLITGGITDNNGMFNINKIPEGSIDVEITFIGYKSILKQETIGKGNYDINLGDLMLEEDAENLDEVTVVAETSTIQQKIDRKVVNVGKDLTTSGPTASDIMNNIPSVNVDQQTGDIALRGNQNVQVMVDGKLSNIPAAQLLRQIPSTSIKQIELITNPSAKYNPDGMSGIINIILHKNVNIGFNGNLNFGLGYQIEPKFNSSIDMNYRNGKLNFYGSYGNNISRNANEGILEQIESDLTQLFDITDIRNSHLFKVGVDYYINDKNTFSVFTNQNVFDGGALGETDLLFGNDPSFNQFQVFDNTNENNSQQYNVNYKLEFDKEGHNIELEADHNIFNNDIFTDNNFSGVGSRPDFDEFTDVDRSRTEINLDYVNPLSETSKLELGAQARLFENTIDYNSDGRVLNEFGNYIPTATNFNYERNIYSLYASYSLQKDKWSYQFGLRAETVNVDALALDTDLTNNNVTEFPFENDYTQIYPSAFITYEASEKNSYQFSFSRRVDRPGVGQVNPIPEFNTPLISQFGNPELEPQFTNSVEVNYTRNLEKGSITAGVFYRLIEDEINQGVFVDRTTLGSGRVILRIDNFDNTSAFGFEVSGNYKPTKWWSFNASFDMYGRRQRGFAETLDPTIQNPTEDDIELNNVEVDNLIYNFRVFNNFKVSKKLSFSAFAMYRGKDTGLNFEMDPMYFANLGMRYNFLEDNRATFSLNFNNVFDTQEINILSERPFRQEVNFMPEFNTVYAGLSYRFGGGKYRAKSRKRRDNDEKSGGGFL</sequence>
<name>A0A9X1F5X5_9FLAO</name>
<keyword evidence="5" id="KW-1185">Reference proteome</keyword>
<dbReference type="Pfam" id="PF07715">
    <property type="entry name" value="Plug"/>
    <property type="match status" value="1"/>
</dbReference>
<dbReference type="Proteomes" id="UP001138894">
    <property type="component" value="Unassembled WGS sequence"/>
</dbReference>
<dbReference type="PANTHER" id="PTHR40980">
    <property type="entry name" value="PLUG DOMAIN-CONTAINING PROTEIN"/>
    <property type="match status" value="1"/>
</dbReference>
<keyword evidence="4" id="KW-0675">Receptor</keyword>
<proteinExistence type="predicted"/>
<feature type="domain" description="Outer membrane protein beta-barrel" evidence="3">
    <location>
        <begin position="374"/>
        <end position="798"/>
    </location>
</feature>
<dbReference type="EMBL" id="JAGSPD010000001">
    <property type="protein sequence ID" value="MBV7267976.1"/>
    <property type="molecule type" value="Genomic_DNA"/>
</dbReference>
<dbReference type="RefSeq" id="WP_218544508.1">
    <property type="nucleotide sequence ID" value="NZ_JAGSPD010000001.1"/>
</dbReference>
<organism evidence="4 5">
    <name type="scientific">Winogradskyella luteola</name>
    <dbReference type="NCBI Taxonomy" id="2828330"/>
    <lineage>
        <taxon>Bacteria</taxon>
        <taxon>Pseudomonadati</taxon>
        <taxon>Bacteroidota</taxon>
        <taxon>Flavobacteriia</taxon>
        <taxon>Flavobacteriales</taxon>
        <taxon>Flavobacteriaceae</taxon>
        <taxon>Winogradskyella</taxon>
    </lineage>
</organism>
<reference evidence="4" key="1">
    <citation type="submission" date="2021-04" db="EMBL/GenBank/DDBJ databases">
        <authorList>
            <person name="Pira H."/>
            <person name="Risdian C."/>
            <person name="Wink J."/>
        </authorList>
    </citation>
    <scope>NUCLEOTIDE SEQUENCE</scope>
    <source>
        <strain evidence="4">WHY3</strain>
    </source>
</reference>
<dbReference type="AlphaFoldDB" id="A0A9X1F5X5"/>
<dbReference type="Pfam" id="PF14905">
    <property type="entry name" value="OMP_b-brl_3"/>
    <property type="match status" value="1"/>
</dbReference>
<dbReference type="InterPro" id="IPR041700">
    <property type="entry name" value="OMP_b-brl_3"/>
</dbReference>
<evidence type="ECO:0000256" key="1">
    <source>
        <dbReference type="SAM" id="SignalP"/>
    </source>
</evidence>